<keyword evidence="2" id="KW-1185">Reference proteome</keyword>
<gene>
    <name evidence="1" type="ORF">HICCMSTLAB_LOCUS2776</name>
</gene>
<comment type="caution">
    <text evidence="1">The sequence shown here is derived from an EMBL/GenBank/DDBJ whole genome shotgun (WGS) entry which is preliminary data.</text>
</comment>
<organism evidence="1 2">
    <name type="scientific">Cotesia congregata</name>
    <name type="common">Parasitoid wasp</name>
    <name type="synonym">Apanteles congregatus</name>
    <dbReference type="NCBI Taxonomy" id="51543"/>
    <lineage>
        <taxon>Eukaryota</taxon>
        <taxon>Metazoa</taxon>
        <taxon>Ecdysozoa</taxon>
        <taxon>Arthropoda</taxon>
        <taxon>Hexapoda</taxon>
        <taxon>Insecta</taxon>
        <taxon>Pterygota</taxon>
        <taxon>Neoptera</taxon>
        <taxon>Endopterygota</taxon>
        <taxon>Hymenoptera</taxon>
        <taxon>Apocrita</taxon>
        <taxon>Ichneumonoidea</taxon>
        <taxon>Braconidae</taxon>
        <taxon>Microgastrinae</taxon>
        <taxon>Cotesia</taxon>
    </lineage>
</organism>
<protein>
    <submittedName>
        <fullName evidence="1">Uncharacterized protein</fullName>
    </submittedName>
</protein>
<dbReference type="OrthoDB" id="8123083at2759"/>
<sequence>MVWVETIRKSAGNTIVKVEKQWHSAGLPVCGRENAVKKLIELHFKWKGLQKNKSKKNSPAQMKNQSLFQTKLAELFDITDQKSLQSINYDKKIFLEGQKSSNRRGIINLSSQPDTEADVMIADEINQPVKDKQISIIKQESDLITSQSSASLTSKSVSDFENELTPPIVPKINVMTPELVAALSRSNVSCRNAMYIISTTLQRVGVDLTSVNI</sequence>
<evidence type="ECO:0000313" key="2">
    <source>
        <dbReference type="Proteomes" id="UP000786811"/>
    </source>
</evidence>
<reference evidence="1" key="1">
    <citation type="submission" date="2021-04" db="EMBL/GenBank/DDBJ databases">
        <authorList>
            <person name="Chebbi M.A.C M."/>
        </authorList>
    </citation>
    <scope>NUCLEOTIDE SEQUENCE</scope>
</reference>
<feature type="non-terminal residue" evidence="1">
    <location>
        <position position="1"/>
    </location>
</feature>
<dbReference type="AlphaFoldDB" id="A0A8J2MJK9"/>
<dbReference type="EMBL" id="CAJNRD030001117">
    <property type="protein sequence ID" value="CAG5078553.1"/>
    <property type="molecule type" value="Genomic_DNA"/>
</dbReference>
<proteinExistence type="predicted"/>
<accession>A0A8J2MJK9</accession>
<name>A0A8J2MJK9_COTCN</name>
<dbReference type="Proteomes" id="UP000786811">
    <property type="component" value="Unassembled WGS sequence"/>
</dbReference>
<evidence type="ECO:0000313" key="1">
    <source>
        <dbReference type="EMBL" id="CAG5078553.1"/>
    </source>
</evidence>